<dbReference type="InterPro" id="IPR023995">
    <property type="entry name" value="HemZ"/>
</dbReference>
<dbReference type="GO" id="GO:0051989">
    <property type="term" value="F:coproporphyrinogen dehydrogenase activity"/>
    <property type="evidence" value="ECO:0007669"/>
    <property type="project" value="UniProtKB-EC"/>
</dbReference>
<keyword evidence="2" id="KW-0560">Oxidoreductase</keyword>
<dbReference type="InterPro" id="IPR007197">
    <property type="entry name" value="rSAM"/>
</dbReference>
<dbReference type="Gene3D" id="3.80.30.20">
    <property type="entry name" value="tm_1862 like domain"/>
    <property type="match status" value="1"/>
</dbReference>
<dbReference type="SMART" id="SM00729">
    <property type="entry name" value="Elp3"/>
    <property type="match status" value="1"/>
</dbReference>
<dbReference type="InterPro" id="IPR058240">
    <property type="entry name" value="rSAM_sf"/>
</dbReference>
<name>A0A379DDV5_9FIRM</name>
<dbReference type="GO" id="GO:0051539">
    <property type="term" value="F:4 iron, 4 sulfur cluster binding"/>
    <property type="evidence" value="ECO:0007669"/>
    <property type="project" value="TreeGrafter"/>
</dbReference>
<dbReference type="SUPFAM" id="SSF102114">
    <property type="entry name" value="Radical SAM enzymes"/>
    <property type="match status" value="1"/>
</dbReference>
<dbReference type="InterPro" id="IPR023404">
    <property type="entry name" value="rSAM_horseshoe"/>
</dbReference>
<proteinExistence type="predicted"/>
<feature type="domain" description="Radical SAM core" evidence="1">
    <location>
        <begin position="136"/>
        <end position="362"/>
    </location>
</feature>
<dbReference type="Proteomes" id="UP000254777">
    <property type="component" value="Unassembled WGS sequence"/>
</dbReference>
<reference evidence="2 3" key="1">
    <citation type="submission" date="2018-06" db="EMBL/GenBank/DDBJ databases">
        <authorList>
            <consortium name="Pathogen Informatics"/>
            <person name="Doyle S."/>
        </authorList>
    </citation>
    <scope>NUCLEOTIDE SEQUENCE [LARGE SCALE GENOMIC DNA]</scope>
    <source>
        <strain evidence="2 3">NCTC11088</strain>
    </source>
</reference>
<dbReference type="PANTHER" id="PTHR13932">
    <property type="entry name" value="COPROPORPHYRINIGEN III OXIDASE"/>
    <property type="match status" value="1"/>
</dbReference>
<evidence type="ECO:0000313" key="3">
    <source>
        <dbReference type="Proteomes" id="UP000254777"/>
    </source>
</evidence>
<gene>
    <name evidence="2" type="primary">hemZ_2</name>
    <name evidence="2" type="ORF">NCTC11088_01946</name>
</gene>
<dbReference type="GO" id="GO:0006779">
    <property type="term" value="P:porphyrin-containing compound biosynthetic process"/>
    <property type="evidence" value="ECO:0007669"/>
    <property type="project" value="TreeGrafter"/>
</dbReference>
<dbReference type="SFLD" id="SFLDF00310">
    <property type="entry name" value="oxygen-independent_coproporphy"/>
    <property type="match status" value="1"/>
</dbReference>
<accession>A0A379DDV5</accession>
<protein>
    <submittedName>
        <fullName evidence="2">Oxygen-independent coproporphyrinogen-III oxidase 2</fullName>
        <ecNumber evidence="2">1.3.98.3</ecNumber>
    </submittedName>
</protein>
<dbReference type="Pfam" id="PF04055">
    <property type="entry name" value="Radical_SAM"/>
    <property type="match status" value="1"/>
</dbReference>
<dbReference type="InterPro" id="IPR034505">
    <property type="entry name" value="Coproporphyrinogen-III_oxidase"/>
</dbReference>
<evidence type="ECO:0000259" key="1">
    <source>
        <dbReference type="PROSITE" id="PS51918"/>
    </source>
</evidence>
<dbReference type="AlphaFoldDB" id="A0A379DDV5"/>
<dbReference type="SFLD" id="SFLDS00029">
    <property type="entry name" value="Radical_SAM"/>
    <property type="match status" value="1"/>
</dbReference>
<dbReference type="SFLD" id="SFLDG01065">
    <property type="entry name" value="anaerobic_coproporphyrinogen-I"/>
    <property type="match status" value="1"/>
</dbReference>
<dbReference type="NCBIfam" id="TIGR03994">
    <property type="entry name" value="rSAM_HemZ"/>
    <property type="match status" value="1"/>
</dbReference>
<dbReference type="GO" id="GO:0005737">
    <property type="term" value="C:cytoplasm"/>
    <property type="evidence" value="ECO:0007669"/>
    <property type="project" value="TreeGrafter"/>
</dbReference>
<dbReference type="PROSITE" id="PS51918">
    <property type="entry name" value="RADICAL_SAM"/>
    <property type="match status" value="1"/>
</dbReference>
<dbReference type="InterPro" id="IPR006638">
    <property type="entry name" value="Elp3/MiaA/NifB-like_rSAM"/>
</dbReference>
<dbReference type="CDD" id="cd01335">
    <property type="entry name" value="Radical_SAM"/>
    <property type="match status" value="1"/>
</dbReference>
<dbReference type="EC" id="1.3.98.3" evidence="2"/>
<dbReference type="EMBL" id="UGTH01000001">
    <property type="protein sequence ID" value="SUB76134.1"/>
    <property type="molecule type" value="Genomic_DNA"/>
</dbReference>
<dbReference type="SFLD" id="SFLDG01082">
    <property type="entry name" value="B12-binding_domain_containing"/>
    <property type="match status" value="1"/>
</dbReference>
<dbReference type="PANTHER" id="PTHR13932:SF1">
    <property type="entry name" value="OXYGEN-INDEPENDENT COPROPORPHYRINOGEN-III OXIDASE-LIKE PROTEIN HEMZ"/>
    <property type="match status" value="1"/>
</dbReference>
<evidence type="ECO:0000313" key="2">
    <source>
        <dbReference type="EMBL" id="SUB76134.1"/>
    </source>
</evidence>
<sequence length="454" mass="53058">MIKIEIENQGLAHEIYEFLRIIFPSYERGNFMCVKIEDELLKINSDEYNFIIPIKKSTNLQRYLKLELINQLKENQLEVPKWGVLHGIRPLKLIYNLLKDRDEEGVRNYLKKEYSVADEKINLAYEILNIQKDIISENIDNYSVYVHIPFCPSKCTYCSYHTLNSKSSMVEDYVNKLIEEIEFESKYLNKNPSSIYIGGGTPTSIGVNNLNNIIEILKDSFGDTKEFTVEAGRVETLTDEMIEMLSNNEVNRISINPQSMNLKTVKSINRINSIEELIECYNKAKPKFKDINMDLIIGLEDETEEDFINSLESVIKLNPTNITVHSLALKNGTDYLNNQNVSSFDLNFNNKIINRLKENRYNPYYLYRQKRIIGGNENIGYSIKRHECVYNIMMIQELHDIWGFGMGATSKLHINSKKFEQISNFRSMREYLLRNKEVSAKKLKVLFDRYRSGK</sequence>
<organism evidence="2 3">
    <name type="scientific">Peptoniphilus indolicus</name>
    <dbReference type="NCBI Taxonomy" id="33030"/>
    <lineage>
        <taxon>Bacteria</taxon>
        <taxon>Bacillati</taxon>
        <taxon>Bacillota</taxon>
        <taxon>Tissierellia</taxon>
        <taxon>Tissierellales</taxon>
        <taxon>Peptoniphilaceae</taxon>
        <taxon>Peptoniphilus</taxon>
    </lineage>
</organism>